<dbReference type="GO" id="GO:0019068">
    <property type="term" value="P:virion assembly"/>
    <property type="evidence" value="ECO:0007669"/>
    <property type="project" value="InterPro"/>
</dbReference>
<dbReference type="InterPro" id="IPR003036">
    <property type="entry name" value="Gag_P30"/>
</dbReference>
<dbReference type="InterPro" id="IPR008919">
    <property type="entry name" value="Retrov_capsid_N"/>
</dbReference>
<evidence type="ECO:0000256" key="1">
    <source>
        <dbReference type="SAM" id="Phobius"/>
    </source>
</evidence>
<reference evidence="4" key="2">
    <citation type="submission" date="2017-12" db="EMBL/GenBank/DDBJ databases">
        <title>Genome sequence of the Bar-tailed Godwit (Limosa lapponica baueri).</title>
        <authorList>
            <person name="Lima N.C.B."/>
            <person name="Parody-Merino A.M."/>
            <person name="Battley P.F."/>
            <person name="Fidler A.E."/>
            <person name="Prosdocimi F."/>
        </authorList>
    </citation>
    <scope>NUCLEOTIDE SEQUENCE [LARGE SCALE GENOMIC DNA]</scope>
</reference>
<evidence type="ECO:0000259" key="2">
    <source>
        <dbReference type="Pfam" id="PF02093"/>
    </source>
</evidence>
<evidence type="ECO:0000313" key="3">
    <source>
        <dbReference type="EMBL" id="PKU33971.1"/>
    </source>
</evidence>
<proteinExistence type="predicted"/>
<sequence length="345" mass="38818">MYRPHPNSQAPLRQAVGPGGDPILIQIPFSLFDLETWKNVAKSYQSDPVGITKRFQFLAKQHNPDWSDIQLLLDHMTETEKQLILKTAQDLANDHLKDLGEDIKDHFPLQDPHWDPNRGAHMRLLNAYRDWIIRGMERAIPKTINWSVLYAIRQGPKETPSEFLDKLRDTMRRHTPLDPGLEIGIQQLVSLFIGQSASDIQRKLQKLRPTESRNLETLLDEAWRVFSNREEEDRKKDKRALVAALQESKGLGVVVVVLMVVVVIIVVVVVVLVVMVVVVVFVVVVVIVVVVVVVMMVAVVGEVMVVVVFVVVLVVVDMVVAMAVVVVVVVVVVGWIPIVPGPFIF</sequence>
<keyword evidence="4" id="KW-1185">Reference proteome</keyword>
<dbReference type="SUPFAM" id="SSF47943">
    <property type="entry name" value="Retrovirus capsid protein, N-terminal core domain"/>
    <property type="match status" value="1"/>
</dbReference>
<keyword evidence="1" id="KW-1133">Transmembrane helix</keyword>
<keyword evidence="1" id="KW-0472">Membrane</keyword>
<dbReference type="Proteomes" id="UP000233556">
    <property type="component" value="Unassembled WGS sequence"/>
</dbReference>
<dbReference type="Pfam" id="PF02093">
    <property type="entry name" value="Gag_p30"/>
    <property type="match status" value="1"/>
</dbReference>
<dbReference type="InterPro" id="IPR050462">
    <property type="entry name" value="Retroviral_Gag-Pol_poly"/>
</dbReference>
<dbReference type="Gene3D" id="1.10.375.10">
    <property type="entry name" value="Human Immunodeficiency Virus Type 1 Capsid Protein"/>
    <property type="match status" value="1"/>
</dbReference>
<organism evidence="3 4">
    <name type="scientific">Limosa lapponica baueri</name>
    <dbReference type="NCBI Taxonomy" id="1758121"/>
    <lineage>
        <taxon>Eukaryota</taxon>
        <taxon>Metazoa</taxon>
        <taxon>Chordata</taxon>
        <taxon>Craniata</taxon>
        <taxon>Vertebrata</taxon>
        <taxon>Euteleostomi</taxon>
        <taxon>Archelosauria</taxon>
        <taxon>Archosauria</taxon>
        <taxon>Dinosauria</taxon>
        <taxon>Saurischia</taxon>
        <taxon>Theropoda</taxon>
        <taxon>Coelurosauria</taxon>
        <taxon>Aves</taxon>
        <taxon>Neognathae</taxon>
        <taxon>Neoaves</taxon>
        <taxon>Charadriiformes</taxon>
        <taxon>Scolopacidae</taxon>
        <taxon>Limosa</taxon>
    </lineage>
</organism>
<feature type="transmembrane region" description="Helical" evidence="1">
    <location>
        <begin position="278"/>
        <end position="300"/>
    </location>
</feature>
<feature type="transmembrane region" description="Helical" evidence="1">
    <location>
        <begin position="251"/>
        <end position="272"/>
    </location>
</feature>
<dbReference type="OrthoDB" id="9049599at2759"/>
<dbReference type="EMBL" id="KZ509531">
    <property type="protein sequence ID" value="PKU33971.1"/>
    <property type="molecule type" value="Genomic_DNA"/>
</dbReference>
<dbReference type="PANTHER" id="PTHR33166">
    <property type="entry name" value="GAG_P30 DOMAIN-CONTAINING PROTEIN"/>
    <property type="match status" value="1"/>
</dbReference>
<dbReference type="AlphaFoldDB" id="A0A2I0TJJ4"/>
<evidence type="ECO:0000313" key="4">
    <source>
        <dbReference type="Proteomes" id="UP000233556"/>
    </source>
</evidence>
<gene>
    <name evidence="3" type="ORF">llap_15720</name>
</gene>
<name>A0A2I0TJJ4_LIMLA</name>
<accession>A0A2I0TJJ4</accession>
<protein>
    <recommendedName>
        <fullName evidence="2">Core shell protein Gag P30 domain-containing protein</fullName>
    </recommendedName>
</protein>
<keyword evidence="1" id="KW-0812">Transmembrane</keyword>
<feature type="domain" description="Core shell protein Gag P30" evidence="2">
    <location>
        <begin position="33"/>
        <end position="227"/>
    </location>
</feature>
<reference evidence="4" key="1">
    <citation type="submission" date="2017-11" db="EMBL/GenBank/DDBJ databases">
        <authorList>
            <person name="Lima N.C."/>
            <person name="Parody-Merino A.M."/>
            <person name="Battley P.F."/>
            <person name="Fidler A.E."/>
            <person name="Prosdocimi F."/>
        </authorList>
    </citation>
    <scope>NUCLEOTIDE SEQUENCE [LARGE SCALE GENOMIC DNA]</scope>
</reference>
<feature type="transmembrane region" description="Helical" evidence="1">
    <location>
        <begin position="307"/>
        <end position="336"/>
    </location>
</feature>